<evidence type="ECO:0000313" key="18">
    <source>
        <dbReference type="Proteomes" id="UP001143480"/>
    </source>
</evidence>
<evidence type="ECO:0000256" key="10">
    <source>
        <dbReference type="ARBA" id="ARBA00022840"/>
    </source>
</evidence>
<dbReference type="SUPFAM" id="SSF55874">
    <property type="entry name" value="ATPase domain of HSP90 chaperone/DNA topoisomerase II/histidine kinase"/>
    <property type="match status" value="1"/>
</dbReference>
<dbReference type="Pfam" id="PF02518">
    <property type="entry name" value="HATPase_c"/>
    <property type="match status" value="1"/>
</dbReference>
<dbReference type="Pfam" id="PF00582">
    <property type="entry name" value="Usp"/>
    <property type="match status" value="1"/>
</dbReference>
<dbReference type="InterPro" id="IPR036890">
    <property type="entry name" value="HATPase_C_sf"/>
</dbReference>
<dbReference type="PANTHER" id="PTHR45569:SF1">
    <property type="entry name" value="SENSOR PROTEIN KDPD"/>
    <property type="match status" value="1"/>
</dbReference>
<dbReference type="InterPro" id="IPR052023">
    <property type="entry name" value="Histidine_kinase_KdpD"/>
</dbReference>
<dbReference type="GO" id="GO:0005737">
    <property type="term" value="C:cytoplasm"/>
    <property type="evidence" value="ECO:0007669"/>
    <property type="project" value="UniProtKB-ARBA"/>
</dbReference>
<comment type="caution">
    <text evidence="17">The sequence shown here is derived from an EMBL/GenBank/DDBJ whole genome shotgun (WGS) entry which is preliminary data.</text>
</comment>
<dbReference type="Pfam" id="PF02702">
    <property type="entry name" value="KdpD"/>
    <property type="match status" value="1"/>
</dbReference>
<dbReference type="SMART" id="SM00388">
    <property type="entry name" value="HisKA"/>
    <property type="match status" value="1"/>
</dbReference>
<feature type="transmembrane region" description="Helical" evidence="15">
    <location>
        <begin position="411"/>
        <end position="438"/>
    </location>
</feature>
<dbReference type="AlphaFoldDB" id="A0A9W6KGU0"/>
<dbReference type="SUPFAM" id="SSF47384">
    <property type="entry name" value="Homodimeric domain of signal transducing histidine kinase"/>
    <property type="match status" value="1"/>
</dbReference>
<keyword evidence="18" id="KW-1185">Reference proteome</keyword>
<dbReference type="GO" id="GO:0000155">
    <property type="term" value="F:phosphorelay sensor kinase activity"/>
    <property type="evidence" value="ECO:0007669"/>
    <property type="project" value="InterPro"/>
</dbReference>
<evidence type="ECO:0000256" key="1">
    <source>
        <dbReference type="ARBA" id="ARBA00000085"/>
    </source>
</evidence>
<dbReference type="InterPro" id="IPR003661">
    <property type="entry name" value="HisK_dim/P_dom"/>
</dbReference>
<organism evidence="17 18">
    <name type="scientific">Dactylosporangium matsuzakiense</name>
    <dbReference type="NCBI Taxonomy" id="53360"/>
    <lineage>
        <taxon>Bacteria</taxon>
        <taxon>Bacillati</taxon>
        <taxon>Actinomycetota</taxon>
        <taxon>Actinomycetes</taxon>
        <taxon>Micromonosporales</taxon>
        <taxon>Micromonosporaceae</taxon>
        <taxon>Dactylosporangium</taxon>
    </lineage>
</organism>
<keyword evidence="9 17" id="KW-0418">Kinase</keyword>
<dbReference type="SMART" id="SM00387">
    <property type="entry name" value="HATPase_c"/>
    <property type="match status" value="1"/>
</dbReference>
<keyword evidence="8" id="KW-0547">Nucleotide-binding</keyword>
<dbReference type="InterPro" id="IPR014729">
    <property type="entry name" value="Rossmann-like_a/b/a_fold"/>
</dbReference>
<evidence type="ECO:0000256" key="7">
    <source>
        <dbReference type="ARBA" id="ARBA00022692"/>
    </source>
</evidence>
<evidence type="ECO:0000256" key="8">
    <source>
        <dbReference type="ARBA" id="ARBA00022741"/>
    </source>
</evidence>
<keyword evidence="5" id="KW-0597">Phosphoprotein</keyword>
<keyword evidence="13 15" id="KW-0472">Membrane</keyword>
<dbReference type="EMBL" id="BSFP01000003">
    <property type="protein sequence ID" value="GLK99228.1"/>
    <property type="molecule type" value="Genomic_DNA"/>
</dbReference>
<dbReference type="Gene3D" id="3.30.565.10">
    <property type="entry name" value="Histidine kinase-like ATPase, C-terminal domain"/>
    <property type="match status" value="1"/>
</dbReference>
<keyword evidence="6" id="KW-0808">Transferase</keyword>
<sequence length="861" mass="91697">MTTRGTLRVYLGAAPGVGKTYKMLEEGRRRLHRGTDVVVGFVETHGRPFTEAMLDGLEVVPRKDMVYRGAAFTELDVDAVLARRPEIALVDELAHTNVPGSTAAKRWQDIERLLDAGIDVLTTVNVQHLESVNDVVEAVTGVPQRETVPDAVVRRAEQIELVDMTPEALRRRMAHGNVYKPEKIDAALGNYFRVGNLTALRELALLWLADKVDDQLDKYRADHGIDKTWETRERVVVALTGGPEGDTLIRRAARIAARTKGSDLLAVHVVRGDGLADADPANLTRQQLLVESLGGSYHQVLGADVPVALLDFARGVNATQLVLGASRRGRIAQLFSPGVGVTTTAESGPIDVHLVTHEAARRRVRLARPGGGLTLRRRLLGFALAVTGLPLLTVVLSVLRLDTALPNDILAYLVLAVAVALVGGLLPALICAVGGFLLLNWFFTPPVHQFTVAERENLFALVAFVFVAVAVATVVDGAARRARAAARASAEAQTLATLAGSVLHGDNPLDALLERVRESFGLTSVTLLERDAPHGPWRIAATVGGQPCASPNDGETDVPIDEHTALALRGHPLPAADRRLVEAFAAHAAIALRQQRLGRQAAAAQTLAEVDKLRTALLSAVSHDLRTPLASAKAAVGSLRSHDVEFSPADTEELLATAEESIDKLTRLVENLLDMSRLQAGALAMTLQPVSVAEAVPRAVDDLGPAAAGVRITVADDLPEVYADPALLERVLVNVLANAVRHSPPGQPPIVGVSEHAGQVDIRVIDHGPGIPVQDRERVFQPFQRLGDRDNTSGVGLGLALSRGLAEAMGGTLLPEHTPGGGLTMTLTLPSAEAAQPPNEAPADPALLARLDHPADRRTAT</sequence>
<dbReference type="Gene3D" id="3.40.50.620">
    <property type="entry name" value="HUPs"/>
    <property type="match status" value="1"/>
</dbReference>
<evidence type="ECO:0000256" key="12">
    <source>
        <dbReference type="ARBA" id="ARBA00023012"/>
    </source>
</evidence>
<dbReference type="Pfam" id="PF13493">
    <property type="entry name" value="DUF4118"/>
    <property type="match status" value="1"/>
</dbReference>
<evidence type="ECO:0000256" key="11">
    <source>
        <dbReference type="ARBA" id="ARBA00022989"/>
    </source>
</evidence>
<dbReference type="EC" id="2.7.13.3" evidence="4"/>
<dbReference type="InterPro" id="IPR006016">
    <property type="entry name" value="UspA"/>
</dbReference>
<evidence type="ECO:0000256" key="13">
    <source>
        <dbReference type="ARBA" id="ARBA00023136"/>
    </source>
</evidence>
<reference evidence="17" key="2">
    <citation type="submission" date="2023-01" db="EMBL/GenBank/DDBJ databases">
        <authorList>
            <person name="Sun Q."/>
            <person name="Evtushenko L."/>
        </authorList>
    </citation>
    <scope>NUCLEOTIDE SEQUENCE</scope>
    <source>
        <strain evidence="17">VKM Ac-1321</strain>
    </source>
</reference>
<dbReference type="InterPro" id="IPR003594">
    <property type="entry name" value="HATPase_dom"/>
</dbReference>
<dbReference type="Gene3D" id="3.40.50.300">
    <property type="entry name" value="P-loop containing nucleotide triphosphate hydrolases"/>
    <property type="match status" value="1"/>
</dbReference>
<dbReference type="PROSITE" id="PS50109">
    <property type="entry name" value="HIS_KIN"/>
    <property type="match status" value="1"/>
</dbReference>
<dbReference type="Pfam" id="PF00512">
    <property type="entry name" value="HisKA"/>
    <property type="match status" value="1"/>
</dbReference>
<feature type="compositionally biased region" description="Low complexity" evidence="14">
    <location>
        <begin position="833"/>
        <end position="849"/>
    </location>
</feature>
<evidence type="ECO:0000256" key="15">
    <source>
        <dbReference type="SAM" id="Phobius"/>
    </source>
</evidence>
<feature type="transmembrane region" description="Helical" evidence="15">
    <location>
        <begin position="379"/>
        <end position="399"/>
    </location>
</feature>
<keyword evidence="10" id="KW-0067">ATP-binding</keyword>
<keyword evidence="11 15" id="KW-1133">Transmembrane helix</keyword>
<keyword evidence="7 15" id="KW-0812">Transmembrane</keyword>
<dbReference type="GO" id="GO:0005524">
    <property type="term" value="F:ATP binding"/>
    <property type="evidence" value="ECO:0007669"/>
    <property type="project" value="UniProtKB-KW"/>
</dbReference>
<evidence type="ECO:0000256" key="4">
    <source>
        <dbReference type="ARBA" id="ARBA00012438"/>
    </source>
</evidence>
<evidence type="ECO:0000256" key="2">
    <source>
        <dbReference type="ARBA" id="ARBA00004141"/>
    </source>
</evidence>
<evidence type="ECO:0000256" key="6">
    <source>
        <dbReference type="ARBA" id="ARBA00022679"/>
    </source>
</evidence>
<dbReference type="InterPro" id="IPR003852">
    <property type="entry name" value="Sig_transdc_His_kinase_KdpD_N"/>
</dbReference>
<dbReference type="InterPro" id="IPR036097">
    <property type="entry name" value="HisK_dim/P_sf"/>
</dbReference>
<dbReference type="CDD" id="cd00082">
    <property type="entry name" value="HisKA"/>
    <property type="match status" value="1"/>
</dbReference>
<comment type="subcellular location">
    <subcellularLocation>
        <location evidence="3">Cell membrane</location>
    </subcellularLocation>
    <subcellularLocation>
        <location evidence="2">Membrane</location>
        <topology evidence="2">Multi-pass membrane protein</topology>
    </subcellularLocation>
</comment>
<dbReference type="InterPro" id="IPR004358">
    <property type="entry name" value="Sig_transdc_His_kin-like_C"/>
</dbReference>
<dbReference type="Proteomes" id="UP001143480">
    <property type="component" value="Unassembled WGS sequence"/>
</dbReference>
<accession>A0A9W6KGU0</accession>
<reference evidence="17" key="1">
    <citation type="journal article" date="2014" name="Int. J. Syst. Evol. Microbiol.">
        <title>Complete genome sequence of Corynebacterium casei LMG S-19264T (=DSM 44701T), isolated from a smear-ripened cheese.</title>
        <authorList>
            <consortium name="US DOE Joint Genome Institute (JGI-PGF)"/>
            <person name="Walter F."/>
            <person name="Albersmeier A."/>
            <person name="Kalinowski J."/>
            <person name="Ruckert C."/>
        </authorList>
    </citation>
    <scope>NUCLEOTIDE SEQUENCE</scope>
    <source>
        <strain evidence="17">VKM Ac-1321</strain>
    </source>
</reference>
<dbReference type="InterPro" id="IPR025201">
    <property type="entry name" value="KdpD_TM"/>
</dbReference>
<evidence type="ECO:0000256" key="5">
    <source>
        <dbReference type="ARBA" id="ARBA00022553"/>
    </source>
</evidence>
<keyword evidence="12" id="KW-0902">Two-component regulatory system</keyword>
<evidence type="ECO:0000256" key="14">
    <source>
        <dbReference type="SAM" id="MobiDB-lite"/>
    </source>
</evidence>
<dbReference type="FunFam" id="3.40.50.300:FF:000483">
    <property type="entry name" value="Sensor histidine kinase KdpD"/>
    <property type="match status" value="1"/>
</dbReference>
<dbReference type="InterPro" id="IPR005467">
    <property type="entry name" value="His_kinase_dom"/>
</dbReference>
<evidence type="ECO:0000256" key="3">
    <source>
        <dbReference type="ARBA" id="ARBA00004236"/>
    </source>
</evidence>
<dbReference type="Gene3D" id="1.20.120.620">
    <property type="entry name" value="Backbone structure of the membrane domain of e. Coli histidine kinase receptor kdpd"/>
    <property type="match status" value="1"/>
</dbReference>
<gene>
    <name evidence="17" type="ORF">GCM10017581_009690</name>
</gene>
<dbReference type="Gene3D" id="1.10.287.130">
    <property type="match status" value="1"/>
</dbReference>
<dbReference type="PRINTS" id="PR00344">
    <property type="entry name" value="BCTRLSENSOR"/>
</dbReference>
<feature type="compositionally biased region" description="Basic and acidic residues" evidence="14">
    <location>
        <begin position="850"/>
        <end position="861"/>
    </location>
</feature>
<evidence type="ECO:0000259" key="16">
    <source>
        <dbReference type="PROSITE" id="PS50109"/>
    </source>
</evidence>
<evidence type="ECO:0000256" key="9">
    <source>
        <dbReference type="ARBA" id="ARBA00022777"/>
    </source>
</evidence>
<dbReference type="RefSeq" id="WP_271188888.1">
    <property type="nucleotide sequence ID" value="NZ_BSFP01000003.1"/>
</dbReference>
<evidence type="ECO:0000313" key="17">
    <source>
        <dbReference type="EMBL" id="GLK99228.1"/>
    </source>
</evidence>
<feature type="region of interest" description="Disordered" evidence="14">
    <location>
        <begin position="833"/>
        <end position="861"/>
    </location>
</feature>
<dbReference type="InterPro" id="IPR027417">
    <property type="entry name" value="P-loop_NTPase"/>
</dbReference>
<protein>
    <recommendedName>
        <fullName evidence="4">histidine kinase</fullName>
        <ecNumber evidence="4">2.7.13.3</ecNumber>
    </recommendedName>
</protein>
<name>A0A9W6KGU0_9ACTN</name>
<dbReference type="SUPFAM" id="SSF52402">
    <property type="entry name" value="Adenine nucleotide alpha hydrolases-like"/>
    <property type="match status" value="1"/>
</dbReference>
<dbReference type="InterPro" id="IPR038318">
    <property type="entry name" value="KdpD_sf"/>
</dbReference>
<dbReference type="GO" id="GO:0005886">
    <property type="term" value="C:plasma membrane"/>
    <property type="evidence" value="ECO:0007669"/>
    <property type="project" value="UniProtKB-SubCell"/>
</dbReference>
<dbReference type="PANTHER" id="PTHR45569">
    <property type="entry name" value="SENSOR PROTEIN KDPD"/>
    <property type="match status" value="1"/>
</dbReference>
<feature type="domain" description="Histidine kinase" evidence="16">
    <location>
        <begin position="620"/>
        <end position="833"/>
    </location>
</feature>
<feature type="transmembrane region" description="Helical" evidence="15">
    <location>
        <begin position="458"/>
        <end position="479"/>
    </location>
</feature>
<proteinExistence type="predicted"/>
<dbReference type="CDD" id="cd00075">
    <property type="entry name" value="HATPase"/>
    <property type="match status" value="1"/>
</dbReference>
<comment type="catalytic activity">
    <reaction evidence="1">
        <text>ATP + protein L-histidine = ADP + protein N-phospho-L-histidine.</text>
        <dbReference type="EC" id="2.7.13.3"/>
    </reaction>
</comment>